<evidence type="ECO:0000256" key="1">
    <source>
        <dbReference type="ARBA" id="ARBA00010282"/>
    </source>
</evidence>
<proteinExistence type="inferred from homology"/>
<dbReference type="RefSeq" id="WP_103680919.1">
    <property type="nucleotide sequence ID" value="NZ_LPWH01000117.1"/>
</dbReference>
<dbReference type="OrthoDB" id="9799320at2"/>
<dbReference type="Gene3D" id="3.90.1010.10">
    <property type="match status" value="1"/>
</dbReference>
<name>A0A2S4JGP9_9SPIO</name>
<organism evidence="3 4">
    <name type="scientific">Alkalispirochaeta sphaeroplastigenens</name>
    <dbReference type="NCBI Taxonomy" id="1187066"/>
    <lineage>
        <taxon>Bacteria</taxon>
        <taxon>Pseudomonadati</taxon>
        <taxon>Spirochaetota</taxon>
        <taxon>Spirochaetia</taxon>
        <taxon>Spirochaetales</taxon>
        <taxon>Spirochaetaceae</taxon>
        <taxon>Alkalispirochaeta</taxon>
    </lineage>
</organism>
<dbReference type="Pfam" id="PF02657">
    <property type="entry name" value="SufE"/>
    <property type="match status" value="1"/>
</dbReference>
<keyword evidence="4" id="KW-1185">Reference proteome</keyword>
<comment type="similarity">
    <text evidence="1">Belongs to the SufE family.</text>
</comment>
<dbReference type="PANTHER" id="PTHR43597:SF5">
    <property type="entry name" value="SUFE-LIKE PROTEIN 2, CHLOROPLASTIC"/>
    <property type="match status" value="1"/>
</dbReference>
<gene>
    <name evidence="3" type="ORF">AU468_11850</name>
</gene>
<dbReference type="EMBL" id="LPWH01000117">
    <property type="protein sequence ID" value="POQ98728.1"/>
    <property type="molecule type" value="Genomic_DNA"/>
</dbReference>
<dbReference type="Proteomes" id="UP000237350">
    <property type="component" value="Unassembled WGS sequence"/>
</dbReference>
<feature type="domain" description="Fe-S metabolism associated" evidence="2">
    <location>
        <begin position="30"/>
        <end position="144"/>
    </location>
</feature>
<dbReference type="InterPro" id="IPR003808">
    <property type="entry name" value="Fe-S_metab-assoc_dom"/>
</dbReference>
<evidence type="ECO:0000313" key="3">
    <source>
        <dbReference type="EMBL" id="POQ98728.1"/>
    </source>
</evidence>
<reference evidence="4" key="1">
    <citation type="submission" date="2015-12" db="EMBL/GenBank/DDBJ databases">
        <authorList>
            <person name="Lodha T.D."/>
            <person name="Chintalapati S."/>
            <person name="Chintalapati V.R."/>
            <person name="Sravanthi T."/>
        </authorList>
    </citation>
    <scope>NUCLEOTIDE SEQUENCE [LARGE SCALE GENOMIC DNA]</scope>
    <source>
        <strain evidence="4">JC133</strain>
    </source>
</reference>
<accession>A0A2S4JGP9</accession>
<evidence type="ECO:0000259" key="2">
    <source>
        <dbReference type="Pfam" id="PF02657"/>
    </source>
</evidence>
<dbReference type="PANTHER" id="PTHR43597">
    <property type="entry name" value="SULFUR ACCEPTOR PROTEIN CSDE"/>
    <property type="match status" value="1"/>
</dbReference>
<sequence>MDTNMTKDLAAMHGYFDEITEELLMLREIDNLEMYRLLTDLGKELKELSPEECTEENYVYGCISNVYIVDEYDQGRIFYRGNSDAHVVRGYLAILLNALSGLTPEDVITGTKEAVEAFARKTDLKASLTPNRANAFGNIYKLMVEKAARRLAGGGGNPGSV</sequence>
<evidence type="ECO:0000313" key="4">
    <source>
        <dbReference type="Proteomes" id="UP000237350"/>
    </source>
</evidence>
<comment type="caution">
    <text evidence="3">The sequence shown here is derived from an EMBL/GenBank/DDBJ whole genome shotgun (WGS) entry which is preliminary data.</text>
</comment>
<dbReference type="AlphaFoldDB" id="A0A2S4JGP9"/>
<dbReference type="SUPFAM" id="SSF82649">
    <property type="entry name" value="SufE/NifU"/>
    <property type="match status" value="1"/>
</dbReference>
<protein>
    <recommendedName>
        <fullName evidence="2">Fe-S metabolism associated domain-containing protein</fullName>
    </recommendedName>
</protein>